<dbReference type="GO" id="GO:0016020">
    <property type="term" value="C:membrane"/>
    <property type="evidence" value="ECO:0007669"/>
    <property type="project" value="UniProtKB-SubCell"/>
</dbReference>
<keyword evidence="4" id="KW-0547">Nucleotide-binding</keyword>
<dbReference type="SMART" id="SM00382">
    <property type="entry name" value="AAA"/>
    <property type="match status" value="2"/>
</dbReference>
<dbReference type="GO" id="GO:0140359">
    <property type="term" value="F:ABC-type transporter activity"/>
    <property type="evidence" value="ECO:0007669"/>
    <property type="project" value="InterPro"/>
</dbReference>
<feature type="domain" description="ABC transporter" evidence="9">
    <location>
        <begin position="1040"/>
        <end position="1307"/>
    </location>
</feature>
<evidence type="ECO:0000259" key="9">
    <source>
        <dbReference type="PROSITE" id="PS50893"/>
    </source>
</evidence>
<dbReference type="PANTHER" id="PTHR24223">
    <property type="entry name" value="ATP-BINDING CASSETTE SUB-FAMILY C"/>
    <property type="match status" value="1"/>
</dbReference>
<dbReference type="InterPro" id="IPR003439">
    <property type="entry name" value="ABC_transporter-like_ATP-bd"/>
</dbReference>
<dbReference type="SUPFAM" id="SSF52540">
    <property type="entry name" value="P-loop containing nucleoside triphosphate hydrolases"/>
    <property type="match status" value="2"/>
</dbReference>
<evidence type="ECO:0000256" key="8">
    <source>
        <dbReference type="SAM" id="Phobius"/>
    </source>
</evidence>
<evidence type="ECO:0000313" key="11">
    <source>
        <dbReference type="EMBL" id="KAF2721401.1"/>
    </source>
</evidence>
<evidence type="ECO:0000256" key="2">
    <source>
        <dbReference type="ARBA" id="ARBA00022448"/>
    </source>
</evidence>
<dbReference type="InterPro" id="IPR017871">
    <property type="entry name" value="ABC_transporter-like_CS"/>
</dbReference>
<feature type="transmembrane region" description="Helical" evidence="8">
    <location>
        <begin position="165"/>
        <end position="185"/>
    </location>
</feature>
<evidence type="ECO:0000259" key="10">
    <source>
        <dbReference type="PROSITE" id="PS50929"/>
    </source>
</evidence>
<sequence>MPSKPVRQASTSHPVILRCCTYSVLLVLECCAARPTFSAISKSQSPEEVYGILSRVLFAWINPILYRGYKKILISQDLPHLGQKMRSELTRKMMLQAWSQRKSAKPENNKSLPLALLRCLKDPFFAAIIPRLFLIVFRYSQPRLIEKSIAHVVAYPAGTEEQRGFWLIVSAVAIYIGLALSTAVYDHRINRLELMTRSALVGLIHDKTMKSPSIAYDNGEATTLMSTDADSLGGIAEMVHETWAQVVEVLIGIGLLATQVGWIWPIPLILIYLCSHTSRFVAKRLQPRQRAWNAATQNRVAATSSVLSEMKVVKMLGFQYCLTRRIQELRKKELWAASNLRWIMVFYNASANALGIFSPAVTLVIYAVLSAARGSSLDAETAFTTMAILGMVTHPANMIMTIVPRVVAAFAGFERIQAFLLRPSLKGSRGTLPNNTQDKLSWNPGSGQLNKHNLAVKIDHLTIGHKRPLLEDINIDVIAGSLTIISGPTGSGKSTLLRAILGEVVPSQGLISLSTQQIAYCAQKPWLCSGSIKEAIYGATDTHRTIGDDFERRYQDVLGACCLNHDLDCLPNGDQTQIGSRGLNLSGGQRQRLTLARALFAGCDMILLDDTFSGLDGETEKAVFDNLFGATAILVSNSSQYFQAAQHIVVLEEHRVADQGTWQNLKNKAASIAKFSTGHRSIDNTVLTASFNRLSAQLRAKDDTEMESGDPALYGYYLKSIDVVNIALLLLNTGLYAFFITIPQYWLRLWTEVGSRNTAFYVSGFLFLSTMSWMSTSIQMWSVIIRLAPQSGSRLHQRLLYTITSAPLSYFSATDNGSILNRFSQDIQLIDRELPSSLQSTVTQIFKLLMQTAILCVTQKWLALTVPVCMIVVYVVQKLYLRTSRQLRFLELEARAGVFSSFLESVEGLETIRSFGWSRAVIEDNIMSVNNSQRPEYLLLSLKRWLNLVFDLVAAAIATSAVAIAVTLPGHVSGAQVGIALNIMLVANTTLLRLVSNWARLETSLGAIARLKTLESMTPSEDGQAWNMDPPENWPTAGRIEFQNITASYRAGSIAIRNLSLNVNAGQKLIVCGRTGSGKSSLLLTLLRLLELQSGKIELDGINIKKVRLDLLRQWCFITMSQDPLLLPNETLRFNLDPDAAASDDILLAALAKVGLLLHFEDGTRFGGEAATAIDTLGFGEHSILDKKLSMFQELSVGQCQLLALCRALVKVNSSRLLGLKPVVILDEATSSLDNATETTIYRIIDDEFTDRGHTVVIVGHRLDALQEHTRSGRDIVAFMVDGRLQEVIENANSAKFDRFRQMKKKSVD</sequence>
<dbReference type="PROSITE" id="PS50929">
    <property type="entry name" value="ABC_TM1F"/>
    <property type="match status" value="2"/>
</dbReference>
<organism evidence="11 12">
    <name type="scientific">Polychaeton citri CBS 116435</name>
    <dbReference type="NCBI Taxonomy" id="1314669"/>
    <lineage>
        <taxon>Eukaryota</taxon>
        <taxon>Fungi</taxon>
        <taxon>Dikarya</taxon>
        <taxon>Ascomycota</taxon>
        <taxon>Pezizomycotina</taxon>
        <taxon>Dothideomycetes</taxon>
        <taxon>Dothideomycetidae</taxon>
        <taxon>Capnodiales</taxon>
        <taxon>Capnodiaceae</taxon>
        <taxon>Polychaeton</taxon>
    </lineage>
</organism>
<dbReference type="InterPro" id="IPR050173">
    <property type="entry name" value="ABC_transporter_C-like"/>
</dbReference>
<dbReference type="InterPro" id="IPR044746">
    <property type="entry name" value="ABCC_6TM_D1"/>
</dbReference>
<feature type="transmembrane region" description="Helical" evidence="8">
    <location>
        <begin position="723"/>
        <end position="747"/>
    </location>
</feature>
<evidence type="ECO:0000256" key="5">
    <source>
        <dbReference type="ARBA" id="ARBA00022840"/>
    </source>
</evidence>
<evidence type="ECO:0000256" key="3">
    <source>
        <dbReference type="ARBA" id="ARBA00022692"/>
    </source>
</evidence>
<gene>
    <name evidence="11" type="ORF">K431DRAFT_338851</name>
</gene>
<evidence type="ECO:0000256" key="4">
    <source>
        <dbReference type="ARBA" id="ARBA00022741"/>
    </source>
</evidence>
<feature type="transmembrane region" description="Helical" evidence="8">
    <location>
        <begin position="249"/>
        <end position="274"/>
    </location>
</feature>
<dbReference type="Proteomes" id="UP000799441">
    <property type="component" value="Unassembled WGS sequence"/>
</dbReference>
<evidence type="ECO:0000256" key="6">
    <source>
        <dbReference type="ARBA" id="ARBA00022989"/>
    </source>
</evidence>
<dbReference type="PROSITE" id="PS00211">
    <property type="entry name" value="ABC_TRANSPORTER_1"/>
    <property type="match status" value="2"/>
</dbReference>
<dbReference type="Gene3D" id="3.40.50.300">
    <property type="entry name" value="P-loop containing nucleotide triphosphate hydrolases"/>
    <property type="match status" value="2"/>
</dbReference>
<dbReference type="OrthoDB" id="6500128at2759"/>
<keyword evidence="6 8" id="KW-1133">Transmembrane helix</keyword>
<dbReference type="InterPro" id="IPR011527">
    <property type="entry name" value="ABC1_TM_dom"/>
</dbReference>
<dbReference type="Pfam" id="PF00664">
    <property type="entry name" value="ABC_membrane"/>
    <property type="match status" value="2"/>
</dbReference>
<feature type="transmembrane region" description="Helical" evidence="8">
    <location>
        <begin position="340"/>
        <end position="368"/>
    </location>
</feature>
<reference evidence="11" key="1">
    <citation type="journal article" date="2020" name="Stud. Mycol.">
        <title>101 Dothideomycetes genomes: a test case for predicting lifestyles and emergence of pathogens.</title>
        <authorList>
            <person name="Haridas S."/>
            <person name="Albert R."/>
            <person name="Binder M."/>
            <person name="Bloem J."/>
            <person name="Labutti K."/>
            <person name="Salamov A."/>
            <person name="Andreopoulos B."/>
            <person name="Baker S."/>
            <person name="Barry K."/>
            <person name="Bills G."/>
            <person name="Bluhm B."/>
            <person name="Cannon C."/>
            <person name="Castanera R."/>
            <person name="Culley D."/>
            <person name="Daum C."/>
            <person name="Ezra D."/>
            <person name="Gonzalez J."/>
            <person name="Henrissat B."/>
            <person name="Kuo A."/>
            <person name="Liang C."/>
            <person name="Lipzen A."/>
            <person name="Lutzoni F."/>
            <person name="Magnuson J."/>
            <person name="Mondo S."/>
            <person name="Nolan M."/>
            <person name="Ohm R."/>
            <person name="Pangilinan J."/>
            <person name="Park H.-J."/>
            <person name="Ramirez L."/>
            <person name="Alfaro M."/>
            <person name="Sun H."/>
            <person name="Tritt A."/>
            <person name="Yoshinaga Y."/>
            <person name="Zwiers L.-H."/>
            <person name="Turgeon B."/>
            <person name="Goodwin S."/>
            <person name="Spatafora J."/>
            <person name="Crous P."/>
            <person name="Grigoriev I."/>
        </authorList>
    </citation>
    <scope>NUCLEOTIDE SEQUENCE</scope>
    <source>
        <strain evidence="11">CBS 116435</strain>
    </source>
</reference>
<keyword evidence="3 8" id="KW-0812">Transmembrane</keyword>
<feature type="domain" description="ABC transmembrane type-1" evidence="10">
    <location>
        <begin position="726"/>
        <end position="1003"/>
    </location>
</feature>
<dbReference type="Pfam" id="PF00005">
    <property type="entry name" value="ABC_tran"/>
    <property type="match status" value="2"/>
</dbReference>
<protein>
    <submittedName>
        <fullName evidence="11">ABC transporter</fullName>
    </submittedName>
</protein>
<dbReference type="CDD" id="cd18579">
    <property type="entry name" value="ABC_6TM_ABCC_D1"/>
    <property type="match status" value="1"/>
</dbReference>
<evidence type="ECO:0000256" key="1">
    <source>
        <dbReference type="ARBA" id="ARBA00004141"/>
    </source>
</evidence>
<dbReference type="FunFam" id="1.20.1560.10:FF:000066">
    <property type="entry name" value="ABC multidrug transporter (Eurofung)"/>
    <property type="match status" value="1"/>
</dbReference>
<feature type="domain" description="ABC transmembrane type-1" evidence="10">
    <location>
        <begin position="132"/>
        <end position="408"/>
    </location>
</feature>
<keyword evidence="7 8" id="KW-0472">Membrane</keyword>
<keyword evidence="2" id="KW-0813">Transport</keyword>
<keyword evidence="12" id="KW-1185">Reference proteome</keyword>
<dbReference type="Gene3D" id="1.20.1560.10">
    <property type="entry name" value="ABC transporter type 1, transmembrane domain"/>
    <property type="match status" value="2"/>
</dbReference>
<dbReference type="InterPro" id="IPR036640">
    <property type="entry name" value="ABC1_TM_sf"/>
</dbReference>
<accession>A0A9P4QAI2</accession>
<name>A0A9P4QAI2_9PEZI</name>
<feature type="transmembrane region" description="Helical" evidence="8">
    <location>
        <begin position="388"/>
        <end position="413"/>
    </location>
</feature>
<feature type="transmembrane region" description="Helical" evidence="8">
    <location>
        <begin position="861"/>
        <end position="881"/>
    </location>
</feature>
<evidence type="ECO:0000313" key="12">
    <source>
        <dbReference type="Proteomes" id="UP000799441"/>
    </source>
</evidence>
<dbReference type="PROSITE" id="PS50893">
    <property type="entry name" value="ABC_TRANSPORTER_2"/>
    <property type="match status" value="2"/>
</dbReference>
<feature type="domain" description="ABC transporter" evidence="9">
    <location>
        <begin position="449"/>
        <end position="678"/>
    </location>
</feature>
<dbReference type="GO" id="GO:0016887">
    <property type="term" value="F:ATP hydrolysis activity"/>
    <property type="evidence" value="ECO:0007669"/>
    <property type="project" value="InterPro"/>
</dbReference>
<evidence type="ECO:0000256" key="7">
    <source>
        <dbReference type="ARBA" id="ARBA00023136"/>
    </source>
</evidence>
<feature type="transmembrane region" description="Helical" evidence="8">
    <location>
        <begin position="759"/>
        <end position="783"/>
    </location>
</feature>
<dbReference type="InterPro" id="IPR044726">
    <property type="entry name" value="ABCC_6TM_D2"/>
</dbReference>
<comment type="caution">
    <text evidence="11">The sequence shown here is derived from an EMBL/GenBank/DDBJ whole genome shotgun (WGS) entry which is preliminary data.</text>
</comment>
<dbReference type="EMBL" id="MU003791">
    <property type="protein sequence ID" value="KAF2721401.1"/>
    <property type="molecule type" value="Genomic_DNA"/>
</dbReference>
<comment type="subcellular location">
    <subcellularLocation>
        <location evidence="1">Membrane</location>
        <topology evidence="1">Multi-pass membrane protein</topology>
    </subcellularLocation>
</comment>
<keyword evidence="5" id="KW-0067">ATP-binding</keyword>
<dbReference type="PANTHER" id="PTHR24223:SF345">
    <property type="entry name" value="ABC MULTIDRUG TRANSPORTER (EUROFUNG)"/>
    <property type="match status" value="1"/>
</dbReference>
<dbReference type="CDD" id="cd18580">
    <property type="entry name" value="ABC_6TM_ABCC_D2"/>
    <property type="match status" value="1"/>
</dbReference>
<dbReference type="InterPro" id="IPR003593">
    <property type="entry name" value="AAA+_ATPase"/>
</dbReference>
<dbReference type="GO" id="GO:0005524">
    <property type="term" value="F:ATP binding"/>
    <property type="evidence" value="ECO:0007669"/>
    <property type="project" value="UniProtKB-KW"/>
</dbReference>
<dbReference type="InterPro" id="IPR027417">
    <property type="entry name" value="P-loop_NTPase"/>
</dbReference>
<dbReference type="SUPFAM" id="SSF90123">
    <property type="entry name" value="ABC transporter transmembrane region"/>
    <property type="match status" value="2"/>
</dbReference>
<proteinExistence type="predicted"/>